<organism evidence="3 4">
    <name type="scientific">Geranomyces variabilis</name>
    <dbReference type="NCBI Taxonomy" id="109894"/>
    <lineage>
        <taxon>Eukaryota</taxon>
        <taxon>Fungi</taxon>
        <taxon>Fungi incertae sedis</taxon>
        <taxon>Chytridiomycota</taxon>
        <taxon>Chytridiomycota incertae sedis</taxon>
        <taxon>Chytridiomycetes</taxon>
        <taxon>Spizellomycetales</taxon>
        <taxon>Powellomycetaceae</taxon>
        <taxon>Geranomyces</taxon>
    </lineage>
</organism>
<dbReference type="GO" id="GO:0005737">
    <property type="term" value="C:cytoplasm"/>
    <property type="evidence" value="ECO:0007669"/>
    <property type="project" value="TreeGrafter"/>
</dbReference>
<proteinExistence type="predicted"/>
<dbReference type="PANTHER" id="PTHR32440">
    <property type="entry name" value="PHOSPHATASE DCR2-RELATED-RELATED"/>
    <property type="match status" value="1"/>
</dbReference>
<feature type="domain" description="Calcineurin-like phosphoesterase" evidence="2">
    <location>
        <begin position="121"/>
        <end position="393"/>
    </location>
</feature>
<sequence>MHFATIASLPLLARLLALLVPASYYSALALPIPSSSNSNIPPRILSINAALNRPLDAVNVAAAAVVSPVASAGSSAGAVEQFRQVDETTLGQAQKTHASLQRALEMDDTGFEVLDIGQTYKVVQIADMHLSTFQNGKICHSPKPGHEEDCSDDSTLEFINRLLDKEQPDLVVFSGDNINGETTSDAASLIKRYSDTCIKRKINWIHIWGNHDDEKNLSPLVPPSKDTKGTAAAAAGTAVEGPTTTNFNAKDEYGIFADRLDLFELGRGLPYSLTHKGPKGVNGVGNGHLTLRRKGKIVGRVWYLDSGNYISGGRYGYLHRDQVDWFTNEAQHLPPSPVDITFFHIPTNDWNRVEAQVGEKNEPVMEQGKASGILSAMEKRVGLQVATTGHDHTNDYCGLNGRVNLCYGGGIGYGRAYGSVPPAPYFSKRARVFRLSVVSETETRLETWKRLDDDALTVVDVQTLGIGSSTKLKVKTKPAEEPVLAHQGF</sequence>
<dbReference type="Gene3D" id="3.60.21.10">
    <property type="match status" value="1"/>
</dbReference>
<evidence type="ECO:0000256" key="1">
    <source>
        <dbReference type="SAM" id="SignalP"/>
    </source>
</evidence>
<dbReference type="EMBL" id="JADGJQ010000065">
    <property type="protein sequence ID" value="KAJ3174453.1"/>
    <property type="molecule type" value="Genomic_DNA"/>
</dbReference>
<dbReference type="InterPro" id="IPR029052">
    <property type="entry name" value="Metallo-depent_PP-like"/>
</dbReference>
<dbReference type="CDD" id="cd07383">
    <property type="entry name" value="MPP_Dcr2"/>
    <property type="match status" value="1"/>
</dbReference>
<feature type="chain" id="PRO_5042156192" evidence="1">
    <location>
        <begin position="30"/>
        <end position="489"/>
    </location>
</feature>
<dbReference type="PANTHER" id="PTHR32440:SF0">
    <property type="entry name" value="PHOSPHATASE DCR2-RELATED"/>
    <property type="match status" value="1"/>
</dbReference>
<feature type="signal peptide" evidence="1">
    <location>
        <begin position="1"/>
        <end position="29"/>
    </location>
</feature>
<accession>A0AAD5TGM8</accession>
<dbReference type="Pfam" id="PF00149">
    <property type="entry name" value="Metallophos"/>
    <property type="match status" value="1"/>
</dbReference>
<dbReference type="GO" id="GO:0016788">
    <property type="term" value="F:hydrolase activity, acting on ester bonds"/>
    <property type="evidence" value="ECO:0007669"/>
    <property type="project" value="TreeGrafter"/>
</dbReference>
<evidence type="ECO:0000313" key="3">
    <source>
        <dbReference type="EMBL" id="KAJ3174453.1"/>
    </source>
</evidence>
<evidence type="ECO:0000313" key="4">
    <source>
        <dbReference type="Proteomes" id="UP001212152"/>
    </source>
</evidence>
<dbReference type="Proteomes" id="UP001212152">
    <property type="component" value="Unassembled WGS sequence"/>
</dbReference>
<keyword evidence="1" id="KW-0732">Signal</keyword>
<keyword evidence="4" id="KW-1185">Reference proteome</keyword>
<protein>
    <submittedName>
        <fullName evidence="3">Purple acid phosphatase</fullName>
    </submittedName>
</protein>
<gene>
    <name evidence="3" type="primary">SIA1</name>
    <name evidence="3" type="ORF">HDU87_007145</name>
</gene>
<dbReference type="AlphaFoldDB" id="A0AAD5TGM8"/>
<dbReference type="InterPro" id="IPR004843">
    <property type="entry name" value="Calcineurin-like_PHP"/>
</dbReference>
<name>A0AAD5TGM8_9FUNG</name>
<comment type="caution">
    <text evidence="3">The sequence shown here is derived from an EMBL/GenBank/DDBJ whole genome shotgun (WGS) entry which is preliminary data.</text>
</comment>
<dbReference type="SUPFAM" id="SSF56300">
    <property type="entry name" value="Metallo-dependent phosphatases"/>
    <property type="match status" value="1"/>
</dbReference>
<evidence type="ECO:0000259" key="2">
    <source>
        <dbReference type="Pfam" id="PF00149"/>
    </source>
</evidence>
<reference evidence="3" key="1">
    <citation type="submission" date="2020-05" db="EMBL/GenBank/DDBJ databases">
        <title>Phylogenomic resolution of chytrid fungi.</title>
        <authorList>
            <person name="Stajich J.E."/>
            <person name="Amses K."/>
            <person name="Simmons R."/>
            <person name="Seto K."/>
            <person name="Myers J."/>
            <person name="Bonds A."/>
            <person name="Quandt C.A."/>
            <person name="Barry K."/>
            <person name="Liu P."/>
            <person name="Grigoriev I."/>
            <person name="Longcore J.E."/>
            <person name="James T.Y."/>
        </authorList>
    </citation>
    <scope>NUCLEOTIDE SEQUENCE</scope>
    <source>
        <strain evidence="3">JEL0379</strain>
    </source>
</reference>